<organism evidence="1 2">
    <name type="scientific">Agathobacter rectalis</name>
    <dbReference type="NCBI Taxonomy" id="39491"/>
    <lineage>
        <taxon>Bacteria</taxon>
        <taxon>Bacillati</taxon>
        <taxon>Bacillota</taxon>
        <taxon>Clostridia</taxon>
        <taxon>Lachnospirales</taxon>
        <taxon>Lachnospiraceae</taxon>
        <taxon>Agathobacter</taxon>
    </lineage>
</organism>
<dbReference type="InterPro" id="IPR027417">
    <property type="entry name" value="P-loop_NTPase"/>
</dbReference>
<dbReference type="Proteomes" id="UP000245905">
    <property type="component" value="Unassembled WGS sequence"/>
</dbReference>
<gene>
    <name evidence="1" type="ORF">LD38_03885</name>
</gene>
<comment type="caution">
    <text evidence="1">The sequence shown here is derived from an EMBL/GenBank/DDBJ whole genome shotgun (WGS) entry which is preliminary data.</text>
</comment>
<protein>
    <submittedName>
        <fullName evidence="1">Uncharacterized protein</fullName>
    </submittedName>
</protein>
<dbReference type="EMBL" id="JRFS01000004">
    <property type="protein sequence ID" value="PWE84507.1"/>
    <property type="molecule type" value="Genomic_DNA"/>
</dbReference>
<evidence type="ECO:0000313" key="2">
    <source>
        <dbReference type="Proteomes" id="UP000245905"/>
    </source>
</evidence>
<dbReference type="InterPro" id="IPR059206">
    <property type="entry name" value="Sll1717-like"/>
</dbReference>
<dbReference type="SUPFAM" id="SSF52540">
    <property type="entry name" value="P-loop containing nucleoside triphosphate hydrolases"/>
    <property type="match status" value="1"/>
</dbReference>
<proteinExistence type="predicted"/>
<name>A0A2U2EJ71_9FIRM</name>
<evidence type="ECO:0000313" key="1">
    <source>
        <dbReference type="EMBL" id="PWE84507.1"/>
    </source>
</evidence>
<dbReference type="AlphaFoldDB" id="A0A2U2EJ71"/>
<sequence>MSMDLQEKIEILQQIGNCVSENGAAENEENVLQNFLPLRDYNKLAEDRVFLITGGRGTGKTELFRILTSCNGLNFIINECDKKRFQNIQNAEFIIGYIASGDGAKQFPSQSICSRWIENKSSMDINAFWTGLVCGVVVRKYHDVPEIMKLMNEYLESELKDILLKSNSQLSKWWELVLEKEETCMTFLDEVDAYFQKCGKHIYITYDELDRICSNYKDLFGFIKGLLNFWYEYNNRFTNIKAKIFLRSDLYNSKALQFVDASKLRAYHLELKWDTISLYRLLVKRIANSGSEVALRYLSEIPQLLKEKSDELGCLPCDSEQALHDFTDKLIGKYMGKTPKKGKSYSWVPNHIQDANGELTPRPFLKCFSFASNEMIKHSDELNDLKEDHLLVPTYLQGALVTVSEDRVKELTSEEYQWLTELIDRLKGKTMLMEKDEFLEYLTPDLWSEEKKDELPGRTKQEIYSVLLALGIIMETSDSRVNVPEIYLYGFGLKRKGGIRRPK</sequence>
<accession>A0A2U2EJ71</accession>
<dbReference type="NCBIfam" id="NF047389">
    <property type="entry name" value="ATPase_Sll1717"/>
    <property type="match status" value="1"/>
</dbReference>
<reference evidence="1 2" key="1">
    <citation type="submission" date="2014-09" db="EMBL/GenBank/DDBJ databases">
        <title>Butyrate-producing bacteria isolated from human gut.</title>
        <authorList>
            <person name="Zhang Q."/>
            <person name="Zhao L."/>
        </authorList>
    </citation>
    <scope>NUCLEOTIDE SEQUENCE [LARGE SCALE GENOMIC DNA]</scope>
    <source>
        <strain evidence="1 2">R22</strain>
    </source>
</reference>